<proteinExistence type="predicted"/>
<accession>A0A1Q9B3A5</accession>
<dbReference type="EMBL" id="MKIP01000025">
    <property type="protein sequence ID" value="OLP62483.1"/>
    <property type="molecule type" value="Genomic_DNA"/>
</dbReference>
<comment type="caution">
    <text evidence="1">The sequence shown here is derived from an EMBL/GenBank/DDBJ whole genome shotgun (WGS) entry which is preliminary data.</text>
</comment>
<dbReference type="RefSeq" id="WP_075625593.1">
    <property type="nucleotide sequence ID" value="NZ_FOAM01000021.1"/>
</dbReference>
<sequence>MSEFIATLFALFVLNPLQAEIGDRLQGMAAGDVIGAGRACVAAEGPRLLERAQANWGWAAAHAIGVSFGVVDPINLLTGDNADCRRVLALLKQGDGEA</sequence>
<evidence type="ECO:0000313" key="1">
    <source>
        <dbReference type="EMBL" id="OLP62483.1"/>
    </source>
</evidence>
<gene>
    <name evidence="1" type="ORF">BJF93_22650</name>
</gene>
<dbReference type="AlphaFoldDB" id="A0A1Q9B3A5"/>
<name>A0A1Q9B3A5_9HYPH</name>
<organism evidence="1 2">
    <name type="scientific">Xaviernesmea oryzae</name>
    <dbReference type="NCBI Taxonomy" id="464029"/>
    <lineage>
        <taxon>Bacteria</taxon>
        <taxon>Pseudomonadati</taxon>
        <taxon>Pseudomonadota</taxon>
        <taxon>Alphaproteobacteria</taxon>
        <taxon>Hyphomicrobiales</taxon>
        <taxon>Rhizobiaceae</taxon>
        <taxon>Rhizobium/Agrobacterium group</taxon>
        <taxon>Xaviernesmea</taxon>
    </lineage>
</organism>
<protein>
    <submittedName>
        <fullName evidence="1">Uncharacterized protein</fullName>
    </submittedName>
</protein>
<keyword evidence="2" id="KW-1185">Reference proteome</keyword>
<dbReference type="Proteomes" id="UP000186364">
    <property type="component" value="Unassembled WGS sequence"/>
</dbReference>
<reference evidence="1 2" key="1">
    <citation type="submission" date="2016-09" db="EMBL/GenBank/DDBJ databases">
        <title>Rhizobium sp. nov., a novel species isolated from the rice rhizosphere.</title>
        <authorList>
            <person name="Zhao J."/>
            <person name="Zhang X."/>
        </authorList>
    </citation>
    <scope>NUCLEOTIDE SEQUENCE [LARGE SCALE GENOMIC DNA]</scope>
    <source>
        <strain evidence="1 2">1.7048</strain>
    </source>
</reference>
<evidence type="ECO:0000313" key="2">
    <source>
        <dbReference type="Proteomes" id="UP000186364"/>
    </source>
</evidence>
<dbReference type="OrthoDB" id="8368546at2"/>